<dbReference type="GO" id="GO:0005886">
    <property type="term" value="C:plasma membrane"/>
    <property type="evidence" value="ECO:0000318"/>
    <property type="project" value="GO_Central"/>
</dbReference>
<dbReference type="GO" id="GO:0007186">
    <property type="term" value="P:G protein-coupled receptor signaling pathway"/>
    <property type="evidence" value="ECO:0000318"/>
    <property type="project" value="GO_Central"/>
</dbReference>
<dbReference type="Proteomes" id="UP000001554">
    <property type="component" value="Chromosome 1"/>
</dbReference>
<feature type="transmembrane region" description="Helical" evidence="9">
    <location>
        <begin position="320"/>
        <end position="340"/>
    </location>
</feature>
<evidence type="ECO:0000313" key="13">
    <source>
        <dbReference type="RefSeq" id="XP_035669716.1"/>
    </source>
</evidence>
<sequence>MNRFIICLLPSLLFWWTPIVTILPVLEARPVTVGPIHQTHEESTTAVSPDDSYWTESGLDSTTAFYKVLFEEKPDGVIDNVTMALSGSDSEALPVYAMALSSTVTGILSIVGTVGNGLVILAFCTYKQVRTSAHTFILSNSIGDIFMTGFQYPTSIASKFISAPALGHAMCPVLGSLFFLSIYVSLLSMVLIAFNRCIHITKSPDTYRKLFSPIRSFLWVLLSWVVSGLLVAPAFLGYGEFGWNKYQICSTVTDNPYSRYYISNIFGISYWLVFCVVAGIYLKIYFFVKNSVVTVAAANRNLVNPEQYVSRRVIKQTKHMFIIFSAFTVCTAPSVLLYSINVHEGFMSHKAMVVLFNLYCLNHVLNPFLYAWKLPVFRRAFRALIRCKRQLPFQPGASNN</sequence>
<dbReference type="OrthoDB" id="9997799at2759"/>
<evidence type="ECO:0000256" key="9">
    <source>
        <dbReference type="SAM" id="Phobius"/>
    </source>
</evidence>
<evidence type="ECO:0000256" key="7">
    <source>
        <dbReference type="ARBA" id="ARBA00023224"/>
    </source>
</evidence>
<dbReference type="SMART" id="SM01381">
    <property type="entry name" value="7TM_GPCR_Srsx"/>
    <property type="match status" value="1"/>
</dbReference>
<feature type="transmembrane region" description="Helical" evidence="9">
    <location>
        <begin position="173"/>
        <end position="195"/>
    </location>
</feature>
<protein>
    <submittedName>
        <fullName evidence="13">Melatonin receptor type 1B-A-like</fullName>
    </submittedName>
</protein>
<dbReference type="GO" id="GO:0007602">
    <property type="term" value="P:phototransduction"/>
    <property type="evidence" value="ECO:0000318"/>
    <property type="project" value="GO_Central"/>
</dbReference>
<organism evidence="12 13">
    <name type="scientific">Branchiostoma floridae</name>
    <name type="common">Florida lancelet</name>
    <name type="synonym">Amphioxus</name>
    <dbReference type="NCBI Taxonomy" id="7739"/>
    <lineage>
        <taxon>Eukaryota</taxon>
        <taxon>Metazoa</taxon>
        <taxon>Chordata</taxon>
        <taxon>Cephalochordata</taxon>
        <taxon>Leptocardii</taxon>
        <taxon>Amphioxiformes</taxon>
        <taxon>Branchiostomatidae</taxon>
        <taxon>Branchiostoma</taxon>
    </lineage>
</organism>
<evidence type="ECO:0000256" key="6">
    <source>
        <dbReference type="ARBA" id="ARBA00023170"/>
    </source>
</evidence>
<evidence type="ECO:0000313" key="12">
    <source>
        <dbReference type="Proteomes" id="UP000001554"/>
    </source>
</evidence>
<comment type="subcellular location">
    <subcellularLocation>
        <location evidence="1">Membrane</location>
        <topology evidence="1">Multi-pass membrane protein</topology>
    </subcellularLocation>
</comment>
<keyword evidence="4 8" id="KW-0297">G-protein coupled receptor</keyword>
<feature type="domain" description="G-protein coupled receptors family 1 profile" evidence="11">
    <location>
        <begin position="115"/>
        <end position="370"/>
    </location>
</feature>
<dbReference type="OMA" id="RCIHITK"/>
<keyword evidence="12" id="KW-1185">Reference proteome</keyword>
<feature type="transmembrane region" description="Helical" evidence="9">
    <location>
        <begin position="216"/>
        <end position="236"/>
    </location>
</feature>
<dbReference type="InterPro" id="IPR000276">
    <property type="entry name" value="GPCR_Rhodpsn"/>
</dbReference>
<reference evidence="12" key="1">
    <citation type="journal article" date="2020" name="Nat. Ecol. Evol.">
        <title>Deeply conserved synteny resolves early events in vertebrate evolution.</title>
        <authorList>
            <person name="Simakov O."/>
            <person name="Marletaz F."/>
            <person name="Yue J.X."/>
            <person name="O'Connell B."/>
            <person name="Jenkins J."/>
            <person name="Brandt A."/>
            <person name="Calef R."/>
            <person name="Tung C.H."/>
            <person name="Huang T.K."/>
            <person name="Schmutz J."/>
            <person name="Satoh N."/>
            <person name="Yu J.K."/>
            <person name="Putnam N.H."/>
            <person name="Green R.E."/>
            <person name="Rokhsar D.S."/>
        </authorList>
    </citation>
    <scope>NUCLEOTIDE SEQUENCE [LARGE SCALE GENOMIC DNA]</scope>
    <source>
        <strain evidence="12">S238N-H82</strain>
    </source>
</reference>
<dbReference type="SUPFAM" id="SSF81321">
    <property type="entry name" value="Family A G protein-coupled receptor-like"/>
    <property type="match status" value="1"/>
</dbReference>
<keyword evidence="5 9" id="KW-0472">Membrane</keyword>
<keyword evidence="2 8" id="KW-0812">Transmembrane</keyword>
<comment type="similarity">
    <text evidence="8">Belongs to the G-protein coupled receptor 1 family.</text>
</comment>
<evidence type="ECO:0000256" key="4">
    <source>
        <dbReference type="ARBA" id="ARBA00023040"/>
    </source>
</evidence>
<dbReference type="PRINTS" id="PR00237">
    <property type="entry name" value="GPCRRHODOPSN"/>
</dbReference>
<dbReference type="PANTHER" id="PTHR24240">
    <property type="entry name" value="OPSIN"/>
    <property type="match status" value="1"/>
</dbReference>
<dbReference type="FunFam" id="1.20.1070.10:FF:000313">
    <property type="entry name" value="Uncharacterized protein"/>
    <property type="match status" value="1"/>
</dbReference>
<gene>
    <name evidence="13" type="primary">LOC118411490</name>
</gene>
<feature type="transmembrane region" description="Helical" evidence="9">
    <location>
        <begin position="352"/>
        <end position="372"/>
    </location>
</feature>
<keyword evidence="7 8" id="KW-0807">Transducer</keyword>
<feature type="transmembrane region" description="Helical" evidence="9">
    <location>
        <begin position="95"/>
        <end position="123"/>
    </location>
</feature>
<dbReference type="Gene3D" id="1.20.1070.10">
    <property type="entry name" value="Rhodopsin 7-helix transmembrane proteins"/>
    <property type="match status" value="1"/>
</dbReference>
<dbReference type="AlphaFoldDB" id="A0A9J7KT53"/>
<feature type="chain" id="PRO_5039885796" evidence="10">
    <location>
        <begin position="29"/>
        <end position="400"/>
    </location>
</feature>
<dbReference type="GeneID" id="118411490"/>
<accession>A0A9J7KT53</accession>
<dbReference type="CDD" id="cd00637">
    <property type="entry name" value="7tm_classA_rhodopsin-like"/>
    <property type="match status" value="1"/>
</dbReference>
<dbReference type="RefSeq" id="XP_035669716.1">
    <property type="nucleotide sequence ID" value="XM_035813823.1"/>
</dbReference>
<evidence type="ECO:0000256" key="10">
    <source>
        <dbReference type="SAM" id="SignalP"/>
    </source>
</evidence>
<dbReference type="PROSITE" id="PS50262">
    <property type="entry name" value="G_PROTEIN_RECEP_F1_2"/>
    <property type="match status" value="1"/>
</dbReference>
<dbReference type="GO" id="GO:0008020">
    <property type="term" value="F:G protein-coupled photoreceptor activity"/>
    <property type="evidence" value="ECO:0000318"/>
    <property type="project" value="GO_Central"/>
</dbReference>
<dbReference type="InterPro" id="IPR050125">
    <property type="entry name" value="GPCR_opsins"/>
</dbReference>
<dbReference type="PROSITE" id="PS00237">
    <property type="entry name" value="G_PROTEIN_RECEP_F1_1"/>
    <property type="match status" value="1"/>
</dbReference>
<keyword evidence="6 8" id="KW-0675">Receptor</keyword>
<name>A0A9J7KT53_BRAFL</name>
<feature type="transmembrane region" description="Helical" evidence="9">
    <location>
        <begin position="260"/>
        <end position="282"/>
    </location>
</feature>
<dbReference type="InterPro" id="IPR017452">
    <property type="entry name" value="GPCR_Rhodpsn_7TM"/>
</dbReference>
<keyword evidence="10" id="KW-0732">Signal</keyword>
<evidence type="ECO:0000259" key="11">
    <source>
        <dbReference type="PROSITE" id="PS50262"/>
    </source>
</evidence>
<feature type="signal peptide" evidence="10">
    <location>
        <begin position="1"/>
        <end position="28"/>
    </location>
</feature>
<reference evidence="13" key="2">
    <citation type="submission" date="2025-08" db="UniProtKB">
        <authorList>
            <consortium name="RefSeq"/>
        </authorList>
    </citation>
    <scope>IDENTIFICATION</scope>
    <source>
        <strain evidence="13">S238N-H82</strain>
        <tissue evidence="13">Testes</tissue>
    </source>
</reference>
<proteinExistence type="inferred from homology"/>
<evidence type="ECO:0000256" key="2">
    <source>
        <dbReference type="ARBA" id="ARBA00022692"/>
    </source>
</evidence>
<evidence type="ECO:0000256" key="8">
    <source>
        <dbReference type="RuleBase" id="RU000688"/>
    </source>
</evidence>
<evidence type="ECO:0000256" key="3">
    <source>
        <dbReference type="ARBA" id="ARBA00022989"/>
    </source>
</evidence>
<evidence type="ECO:0000256" key="5">
    <source>
        <dbReference type="ARBA" id="ARBA00023136"/>
    </source>
</evidence>
<dbReference type="KEGG" id="bfo:118411490"/>
<keyword evidence="3 9" id="KW-1133">Transmembrane helix</keyword>
<dbReference type="Pfam" id="PF00001">
    <property type="entry name" value="7tm_1"/>
    <property type="match status" value="1"/>
</dbReference>
<dbReference type="GO" id="GO:0071482">
    <property type="term" value="P:cellular response to light stimulus"/>
    <property type="evidence" value="ECO:0000318"/>
    <property type="project" value="GO_Central"/>
</dbReference>
<evidence type="ECO:0000256" key="1">
    <source>
        <dbReference type="ARBA" id="ARBA00004141"/>
    </source>
</evidence>
<feature type="transmembrane region" description="Helical" evidence="9">
    <location>
        <begin position="135"/>
        <end position="153"/>
    </location>
</feature>